<sequence>MKNKPGIVVLAASLALAQACGTNEQQQPSAVPTVEADVKVPTEASAREDDSLDALFREAGQEFNVPPALLKSISFVQTRYQMVEGAEEFEGRPTVHGLMALSGAQLKEGAKLAGVTVEQVKKDARSNVRAAAALLSRRADALQVDRTKADKWAPAVAEVSGIENEEGRRSFVHNEVFRVARLGLGTLSKEWAASGQGLVVEELGQQAQALAGPDYAPAVWRPSPNFNARPMGVKMVVIHTCESSYSGCWSWLTNTSSGVSAHYVVREDGGEISQLVRDGSRAWHIGATYQCSNNSGVECGLNGRSSNDFTIGIEHGGYASTVNWPVGQIDASARLLCDMTRDHGIPRDRYHIVGHGQLQPYNRTDPGANWPWTDYLNRANAHCGTACVIMGDIKAKYDAVNGPVLLGKCQAGELSTPDGVGRFNHFERGSIYWTPTLGAHVVMGQIRIKWEQLDWERGALGYPLTDELTTPDGVGRYNHFERGSIYWTEATGAWEIHGDIREKWKQLGWERSELGYPASGELKTPDGAGRYNHFQNGSIYWTQATGAHEVRGLIRAKWEQMGWEKSYLGYPTTDEQATPDGVGRYNHFERGSIYFTPATGAHEVIGDINAKWVALGREAGLLGYPLTDETKTPDGVGRFNHFQNGSIYWTSTTGAHEVHGPIRAKWESLGWETGALGYPVKDEYAVTGGRESEFQKGFLTLNTATNTVTVRMK</sequence>
<dbReference type="SMART" id="SM00644">
    <property type="entry name" value="Ami_2"/>
    <property type="match status" value="1"/>
</dbReference>
<evidence type="ECO:0000259" key="5">
    <source>
        <dbReference type="SMART" id="SM00644"/>
    </source>
</evidence>
<dbReference type="EMBL" id="JAPNKA010000001">
    <property type="protein sequence ID" value="MCY1077561.1"/>
    <property type="molecule type" value="Genomic_DNA"/>
</dbReference>
<comment type="catalytic activity">
    <reaction evidence="1">
        <text>Hydrolyzes the link between N-acetylmuramoyl residues and L-amino acid residues in certain cell-wall glycopeptides.</text>
        <dbReference type="EC" id="3.5.1.28"/>
    </reaction>
</comment>
<keyword evidence="4" id="KW-0961">Cell wall biogenesis/degradation</keyword>
<accession>A0ABT4A7I4</accession>
<evidence type="ECO:0000256" key="3">
    <source>
        <dbReference type="ARBA" id="ARBA00022801"/>
    </source>
</evidence>
<dbReference type="Pfam" id="PF01510">
    <property type="entry name" value="Amidase_2"/>
    <property type="match status" value="1"/>
</dbReference>
<dbReference type="PROSITE" id="PS51257">
    <property type="entry name" value="PROKAR_LIPOPROTEIN"/>
    <property type="match status" value="1"/>
</dbReference>
<dbReference type="PANTHER" id="PTHR30417:SF1">
    <property type="entry name" value="N-ACETYLMURAMOYL-L-ALANINE AMIDASE AMID"/>
    <property type="match status" value="1"/>
</dbReference>
<dbReference type="EC" id="3.5.1.28" evidence="2"/>
<reference evidence="6 7" key="1">
    <citation type="submission" date="2022-11" db="EMBL/GenBank/DDBJ databases">
        <title>Minimal conservation of predation-associated metabolite biosynthetic gene clusters underscores biosynthetic potential of Myxococcota including descriptions for ten novel species: Archangium lansinium sp. nov., Myxococcus landrumus sp. nov., Nannocystis bai.</title>
        <authorList>
            <person name="Ahearne A."/>
            <person name="Stevens C."/>
            <person name="Phillips K."/>
        </authorList>
    </citation>
    <scope>NUCLEOTIDE SEQUENCE [LARGE SCALE GENOMIC DNA]</scope>
    <source>
        <strain evidence="6 7">MIWBW</strain>
    </source>
</reference>
<comment type="caution">
    <text evidence="6">The sequence shown here is derived from an EMBL/GenBank/DDBJ whole genome shotgun (WGS) entry which is preliminary data.</text>
</comment>
<dbReference type="Gene3D" id="3.40.80.10">
    <property type="entry name" value="Peptidoglycan recognition protein-like"/>
    <property type="match status" value="1"/>
</dbReference>
<protein>
    <recommendedName>
        <fullName evidence="2">N-acetylmuramoyl-L-alanine amidase</fullName>
        <ecNumber evidence="2">3.5.1.28</ecNumber>
    </recommendedName>
</protein>
<evidence type="ECO:0000256" key="4">
    <source>
        <dbReference type="ARBA" id="ARBA00023316"/>
    </source>
</evidence>
<proteinExistence type="predicted"/>
<dbReference type="Pfam" id="PF08310">
    <property type="entry name" value="LGFP"/>
    <property type="match status" value="5"/>
</dbReference>
<evidence type="ECO:0000256" key="1">
    <source>
        <dbReference type="ARBA" id="ARBA00001561"/>
    </source>
</evidence>
<dbReference type="GO" id="GO:0008745">
    <property type="term" value="F:N-acetylmuramoyl-L-alanine amidase activity"/>
    <property type="evidence" value="ECO:0007669"/>
    <property type="project" value="UniProtKB-EC"/>
</dbReference>
<dbReference type="CDD" id="cd06583">
    <property type="entry name" value="PGRP"/>
    <property type="match status" value="1"/>
</dbReference>
<evidence type="ECO:0000313" key="6">
    <source>
        <dbReference type="EMBL" id="MCY1077561.1"/>
    </source>
</evidence>
<dbReference type="InterPro" id="IPR013207">
    <property type="entry name" value="LGFP"/>
</dbReference>
<keyword evidence="3 6" id="KW-0378">Hydrolase</keyword>
<gene>
    <name evidence="6" type="ORF">OV287_24115</name>
</gene>
<dbReference type="InterPro" id="IPR051206">
    <property type="entry name" value="NAMLAA_amidase_2"/>
</dbReference>
<dbReference type="InterPro" id="IPR036505">
    <property type="entry name" value="Amidase/PGRP_sf"/>
</dbReference>
<keyword evidence="7" id="KW-1185">Reference proteome</keyword>
<evidence type="ECO:0000256" key="2">
    <source>
        <dbReference type="ARBA" id="ARBA00011901"/>
    </source>
</evidence>
<evidence type="ECO:0000313" key="7">
    <source>
        <dbReference type="Proteomes" id="UP001207654"/>
    </source>
</evidence>
<dbReference type="InterPro" id="IPR002502">
    <property type="entry name" value="Amidase_domain"/>
</dbReference>
<dbReference type="SUPFAM" id="SSF55846">
    <property type="entry name" value="N-acetylmuramoyl-L-alanine amidase-like"/>
    <property type="match status" value="1"/>
</dbReference>
<organism evidence="6 7">
    <name type="scientific">Archangium lansingense</name>
    <dbReference type="NCBI Taxonomy" id="2995310"/>
    <lineage>
        <taxon>Bacteria</taxon>
        <taxon>Pseudomonadati</taxon>
        <taxon>Myxococcota</taxon>
        <taxon>Myxococcia</taxon>
        <taxon>Myxococcales</taxon>
        <taxon>Cystobacterineae</taxon>
        <taxon>Archangiaceae</taxon>
        <taxon>Archangium</taxon>
    </lineage>
</organism>
<feature type="domain" description="N-acetylmuramoyl-L-alanine amidase" evidence="5">
    <location>
        <begin position="223"/>
        <end position="367"/>
    </location>
</feature>
<dbReference type="RefSeq" id="WP_267536385.1">
    <property type="nucleotide sequence ID" value="NZ_JAPNKA010000001.1"/>
</dbReference>
<dbReference type="PANTHER" id="PTHR30417">
    <property type="entry name" value="N-ACETYLMURAMOYL-L-ALANINE AMIDASE AMID"/>
    <property type="match status" value="1"/>
</dbReference>
<name>A0ABT4A7I4_9BACT</name>
<dbReference type="Proteomes" id="UP001207654">
    <property type="component" value="Unassembled WGS sequence"/>
</dbReference>